<comment type="caution">
    <text evidence="3">The sequence shown here is derived from an EMBL/GenBank/DDBJ whole genome shotgun (WGS) entry which is preliminary data.</text>
</comment>
<reference evidence="3 4" key="1">
    <citation type="submission" date="2018-06" db="EMBL/GenBank/DDBJ databases">
        <title>Genomic Encyclopedia of Type Strains, Phase IV (KMG-IV): sequencing the most valuable type-strain genomes for metagenomic binning, comparative biology and taxonomic classification.</title>
        <authorList>
            <person name="Goeker M."/>
        </authorList>
    </citation>
    <scope>NUCLEOTIDE SEQUENCE [LARGE SCALE GENOMIC DNA]</scope>
    <source>
        <strain evidence="3 4">DSM 24875</strain>
    </source>
</reference>
<organism evidence="3 4">
    <name type="scientific">Roseiarcus fermentans</name>
    <dbReference type="NCBI Taxonomy" id="1473586"/>
    <lineage>
        <taxon>Bacteria</taxon>
        <taxon>Pseudomonadati</taxon>
        <taxon>Pseudomonadota</taxon>
        <taxon>Alphaproteobacteria</taxon>
        <taxon>Hyphomicrobiales</taxon>
        <taxon>Roseiarcaceae</taxon>
        <taxon>Roseiarcus</taxon>
    </lineage>
</organism>
<gene>
    <name evidence="3" type="ORF">DFR50_14912</name>
</gene>
<dbReference type="GO" id="GO:0050661">
    <property type="term" value="F:NADP binding"/>
    <property type="evidence" value="ECO:0007669"/>
    <property type="project" value="InterPro"/>
</dbReference>
<proteinExistence type="predicted"/>
<dbReference type="InterPro" id="IPR015814">
    <property type="entry name" value="Pgluconate_DH_NAD-bd_C"/>
</dbReference>
<dbReference type="Pfam" id="PF09130">
    <property type="entry name" value="DUF1932"/>
    <property type="match status" value="1"/>
</dbReference>
<protein>
    <submittedName>
        <fullName evidence="3">3-hydroxyisobutyrate dehydrogenase-like beta-hydroxyacid dehydrogenase</fullName>
    </submittedName>
</protein>
<dbReference type="InterPro" id="IPR013328">
    <property type="entry name" value="6PGD_dom2"/>
</dbReference>
<name>A0A366EK90_9HYPH</name>
<dbReference type="OrthoDB" id="4333at2"/>
<dbReference type="Gene3D" id="3.40.50.720">
    <property type="entry name" value="NAD(P)-binding Rossmann-like Domain"/>
    <property type="match status" value="1"/>
</dbReference>
<dbReference type="SUPFAM" id="SSF48179">
    <property type="entry name" value="6-phosphogluconate dehydrogenase C-terminal domain-like"/>
    <property type="match status" value="1"/>
</dbReference>
<dbReference type="Pfam" id="PF03446">
    <property type="entry name" value="NAD_binding_2"/>
    <property type="match status" value="1"/>
</dbReference>
<accession>A0A366EK90</accession>
<feature type="domain" description="Phosphogluconate dehydrogenase NAD-binding putative C-terminal" evidence="2">
    <location>
        <begin position="210"/>
        <end position="278"/>
    </location>
</feature>
<dbReference type="InterPro" id="IPR008927">
    <property type="entry name" value="6-PGluconate_DH-like_C_sf"/>
</dbReference>
<evidence type="ECO:0000313" key="4">
    <source>
        <dbReference type="Proteomes" id="UP000253529"/>
    </source>
</evidence>
<feature type="domain" description="6-phosphogluconate dehydrogenase NADP-binding" evidence="1">
    <location>
        <begin position="14"/>
        <end position="156"/>
    </location>
</feature>
<dbReference type="AlphaFoldDB" id="A0A366EK90"/>
<evidence type="ECO:0000259" key="1">
    <source>
        <dbReference type="Pfam" id="PF03446"/>
    </source>
</evidence>
<dbReference type="InterPro" id="IPR006115">
    <property type="entry name" value="6PGDH_NADP-bd"/>
</dbReference>
<dbReference type="Gene3D" id="1.10.1040.10">
    <property type="entry name" value="N-(1-d-carboxylethyl)-l-norvaline Dehydrogenase, domain 2"/>
    <property type="match status" value="1"/>
</dbReference>
<dbReference type="InterPro" id="IPR036291">
    <property type="entry name" value="NAD(P)-bd_dom_sf"/>
</dbReference>
<evidence type="ECO:0000313" key="3">
    <source>
        <dbReference type="EMBL" id="RBP02813.1"/>
    </source>
</evidence>
<dbReference type="Proteomes" id="UP000253529">
    <property type="component" value="Unassembled WGS sequence"/>
</dbReference>
<keyword evidence="4" id="KW-1185">Reference proteome</keyword>
<dbReference type="EMBL" id="QNRK01000049">
    <property type="protein sequence ID" value="RBP02813.1"/>
    <property type="molecule type" value="Genomic_DNA"/>
</dbReference>
<evidence type="ECO:0000259" key="2">
    <source>
        <dbReference type="Pfam" id="PF09130"/>
    </source>
</evidence>
<sequence>MGDASMTADSARAIAFIGFGEAAQAFLAGWRTEPGFVATLAAYDIKTDSPDAAVREGKRADYVRANVIGASTAPAAVAGATSVFSVVTADSAHEAAIAALPGLAPGAFFFDCDSCAPQTKARSAKAVDAAGGRYVDVAVMAPVHPRLHRTPLLISGPHAEAALPVLAGLGMAAAIHDGPVGSASAIKMIRSIMMKGLEALVAECVLAGTKAGVIDTVLDSLDDTYPGFDWKARSAYMLERVMTHGVRRAAEMREAALTVELLGLDPAMSAASVGWQQAIGELRLAATPEEAADYRILADKILARLPPRQP</sequence>
<dbReference type="SUPFAM" id="SSF51735">
    <property type="entry name" value="NAD(P)-binding Rossmann-fold domains"/>
    <property type="match status" value="1"/>
</dbReference>